<name>A0ACC1QC17_9HYPO</name>
<dbReference type="EMBL" id="JANAKD010003583">
    <property type="protein sequence ID" value="KAJ3472033.1"/>
    <property type="molecule type" value="Genomic_DNA"/>
</dbReference>
<accession>A0ACC1QC17</accession>
<dbReference type="Proteomes" id="UP001148737">
    <property type="component" value="Unassembled WGS sequence"/>
</dbReference>
<gene>
    <name evidence="1" type="ORF">NLG97_g11347</name>
</gene>
<evidence type="ECO:0000313" key="2">
    <source>
        <dbReference type="Proteomes" id="UP001148737"/>
    </source>
</evidence>
<keyword evidence="2" id="KW-1185">Reference proteome</keyword>
<sequence length="101" mass="11582">MSLSQFRFRPFPRTPEDLPLPTFLATFPKLETLEIRSDHYDEAEICSVISAIIKETKTIKLIYQNQVRGALMDKLKVAAAKHGVQIVFGERPREWPVQVSP</sequence>
<protein>
    <submittedName>
        <fullName evidence="1">Uncharacterized protein</fullName>
    </submittedName>
</protein>
<comment type="caution">
    <text evidence="1">The sequence shown here is derived from an EMBL/GenBank/DDBJ whole genome shotgun (WGS) entry which is preliminary data.</text>
</comment>
<reference evidence="1" key="1">
    <citation type="submission" date="2022-07" db="EMBL/GenBank/DDBJ databases">
        <title>Genome Sequence of Lecanicillium saksenae.</title>
        <authorList>
            <person name="Buettner E."/>
        </authorList>
    </citation>
    <scope>NUCLEOTIDE SEQUENCE</scope>
    <source>
        <strain evidence="1">VT-O1</strain>
    </source>
</reference>
<organism evidence="1 2">
    <name type="scientific">Lecanicillium saksenae</name>
    <dbReference type="NCBI Taxonomy" id="468837"/>
    <lineage>
        <taxon>Eukaryota</taxon>
        <taxon>Fungi</taxon>
        <taxon>Dikarya</taxon>
        <taxon>Ascomycota</taxon>
        <taxon>Pezizomycotina</taxon>
        <taxon>Sordariomycetes</taxon>
        <taxon>Hypocreomycetidae</taxon>
        <taxon>Hypocreales</taxon>
        <taxon>Cordycipitaceae</taxon>
        <taxon>Lecanicillium</taxon>
    </lineage>
</organism>
<proteinExistence type="predicted"/>
<evidence type="ECO:0000313" key="1">
    <source>
        <dbReference type="EMBL" id="KAJ3472033.1"/>
    </source>
</evidence>